<dbReference type="FunFam" id="1.10.510.10:FF:000571">
    <property type="entry name" value="Maternal embryonic leucine zipper kinase"/>
    <property type="match status" value="1"/>
</dbReference>
<evidence type="ECO:0000313" key="8">
    <source>
        <dbReference type="EMBL" id="SMN22920.1"/>
    </source>
</evidence>
<evidence type="ECO:0000313" key="9">
    <source>
        <dbReference type="Proteomes" id="UP000196158"/>
    </source>
</evidence>
<dbReference type="Pfam" id="PF00069">
    <property type="entry name" value="Pkinase"/>
    <property type="match status" value="1"/>
</dbReference>
<evidence type="ECO:0000256" key="5">
    <source>
        <dbReference type="PROSITE-ProRule" id="PRU10141"/>
    </source>
</evidence>
<feature type="compositionally biased region" description="Polar residues" evidence="6">
    <location>
        <begin position="26"/>
        <end position="41"/>
    </location>
</feature>
<protein>
    <recommendedName>
        <fullName evidence="1">non-specific serine/threonine protein kinase</fullName>
        <ecNumber evidence="1">2.7.11.1</ecNumber>
    </recommendedName>
</protein>
<name>A0A1X7RBS8_9SACH</name>
<evidence type="ECO:0000256" key="3">
    <source>
        <dbReference type="ARBA" id="ARBA00022741"/>
    </source>
</evidence>
<dbReference type="AlphaFoldDB" id="A0A1X7RBS8"/>
<feature type="domain" description="Protein kinase" evidence="7">
    <location>
        <begin position="45"/>
        <end position="293"/>
    </location>
</feature>
<sequence>MSKTEIKQSEEVDSSECPKGHRQTHEMNASKTNEALPSSSPSVQYQLKQVVGKGSYGVVYRAVNKKSKQTVAIKEINYDNDEELSEIMIEIDLLKNLNHINIVKYHGFIQKSSNLYIILEYASHGSLKNLFAKRPTKRLEENETTIYIKQTLHGLAYLHEQGVIHRDIKAANLLLDANNIVKLADFGVSTMVNNTAMTLAGSLNWMAPEIITNKGASTLSDIWSLGATVVELMTGNPPFHNLIDINIYYAIENDKYYPPDSLPDKCKHFLKQCFHKSMYRRPTAVQLLKHPWLRDIRETAPKLTRESKLSKFQEVDTDMDQDWDADFTEPTEIPRDSLTNFVAKRASNSDLYTSRTSSPARPGAIQLHRSPAKPPVKLGRYLSGDSDISDELNKDINELENELPVNGYYYLEKIRSGAMSTKEKLPLIFNDCKTSDIVECLFLLLSDECIINDKTDIVIQLLEHDAKLNESKVKNQFINYGGLNRAFGNERLISTCFLMETSNSLYGYQFMFQCGIMNHISSYSSNPRVYLELVYQYLDVTSIKFWYNWCAANLDVTLLVNQLLGDKRAQSILIKLSSLDNRIDVEYSHWTLQTILPKIINKYPRLDSLNLHCMYIVLKSMTLMLQTPYSDELGPEDSNIPIHSVGRTPSGNMIPSAPSSSNGGSPIKQKYLRTLQTHELRNSSINDSISALALSVKTQKWLLGLLGHENTLIKVSNVHVWKYFTKVCYTASHLDPGFLSMLYSSPLFFQLLNSLLEQYKSSHNQATRKSLSSVLKQWLMLLVEISRKKLLPDKLNHEALFFQIVVSFMKLNKFSSLGIEIILNIWQKNGLLKGSTRKDMALLLKTSGILERVFYEFDPEDIDFSAFVNRYTKLCSLHPYNTFCKDILCQGSFLNRIQVFFETYESSVLIQLDLLKLLKVLFLHGNHSDPEVHKVLVRVVEFLDHNWKAHGTNTHTRQVGGDSVLLIQLCNDLRSLISTSS</sequence>
<dbReference type="SUPFAM" id="SSF56112">
    <property type="entry name" value="Protein kinase-like (PK-like)"/>
    <property type="match status" value="1"/>
</dbReference>
<reference evidence="8 9" key="1">
    <citation type="submission" date="2017-04" db="EMBL/GenBank/DDBJ databases">
        <authorList>
            <person name="Afonso C.L."/>
            <person name="Miller P.J."/>
            <person name="Scott M.A."/>
            <person name="Spackman E."/>
            <person name="Goraichik I."/>
            <person name="Dimitrov K.M."/>
            <person name="Suarez D.L."/>
            <person name="Swayne D.E."/>
        </authorList>
    </citation>
    <scope>NUCLEOTIDE SEQUENCE [LARGE SCALE GENOMIC DNA]</scope>
</reference>
<dbReference type="PROSITE" id="PS00108">
    <property type="entry name" value="PROTEIN_KINASE_ST"/>
    <property type="match status" value="1"/>
</dbReference>
<keyword evidence="8" id="KW-0418">Kinase</keyword>
<evidence type="ECO:0000256" key="6">
    <source>
        <dbReference type="SAM" id="MobiDB-lite"/>
    </source>
</evidence>
<dbReference type="PROSITE" id="PS00012">
    <property type="entry name" value="PHOSPHOPANTETHEINE"/>
    <property type="match status" value="1"/>
</dbReference>
<dbReference type="GO" id="GO:0005524">
    <property type="term" value="F:ATP binding"/>
    <property type="evidence" value="ECO:0007669"/>
    <property type="project" value="UniProtKB-UniRule"/>
</dbReference>
<dbReference type="PRINTS" id="PR00109">
    <property type="entry name" value="TYRKINASE"/>
</dbReference>
<keyword evidence="8" id="KW-0808">Transferase</keyword>
<dbReference type="InterPro" id="IPR001245">
    <property type="entry name" value="Ser-Thr/Tyr_kinase_cat_dom"/>
</dbReference>
<dbReference type="InterPro" id="IPR000719">
    <property type="entry name" value="Prot_kinase_dom"/>
</dbReference>
<dbReference type="InterPro" id="IPR017441">
    <property type="entry name" value="Protein_kinase_ATP_BS"/>
</dbReference>
<keyword evidence="9" id="KW-1185">Reference proteome</keyword>
<dbReference type="PANTHER" id="PTHR48012">
    <property type="entry name" value="STERILE20-LIKE KINASE, ISOFORM B-RELATED"/>
    <property type="match status" value="1"/>
</dbReference>
<dbReference type="PROSITE" id="PS00107">
    <property type="entry name" value="PROTEIN_KINASE_ATP"/>
    <property type="match status" value="1"/>
</dbReference>
<dbReference type="EC" id="2.7.11.1" evidence="1"/>
<dbReference type="InterPro" id="IPR006162">
    <property type="entry name" value="Ppantetheine_attach_site"/>
</dbReference>
<keyword evidence="2" id="KW-0723">Serine/threonine-protein kinase</keyword>
<keyword evidence="3 5" id="KW-0547">Nucleotide-binding</keyword>
<dbReference type="SMART" id="SM00220">
    <property type="entry name" value="S_TKc"/>
    <property type="match status" value="1"/>
</dbReference>
<dbReference type="GO" id="GO:0004674">
    <property type="term" value="F:protein serine/threonine kinase activity"/>
    <property type="evidence" value="ECO:0007669"/>
    <property type="project" value="UniProtKB-KW"/>
</dbReference>
<dbReference type="EMBL" id="FXLY01000015">
    <property type="protein sequence ID" value="SMN22920.1"/>
    <property type="molecule type" value="Genomic_DNA"/>
</dbReference>
<dbReference type="FunFam" id="3.30.200.20:FF:000042">
    <property type="entry name" value="Aurora kinase A"/>
    <property type="match status" value="1"/>
</dbReference>
<dbReference type="Proteomes" id="UP000196158">
    <property type="component" value="Unassembled WGS sequence"/>
</dbReference>
<dbReference type="InterPro" id="IPR050629">
    <property type="entry name" value="STE20/SPS1-PAK"/>
</dbReference>
<proteinExistence type="predicted"/>
<feature type="compositionally biased region" description="Basic and acidic residues" evidence="6">
    <location>
        <begin position="1"/>
        <end position="25"/>
    </location>
</feature>
<keyword evidence="4 5" id="KW-0067">ATP-binding</keyword>
<gene>
    <name evidence="8" type="ORF">KASA_0D00836G</name>
</gene>
<evidence type="ECO:0000256" key="2">
    <source>
        <dbReference type="ARBA" id="ARBA00022527"/>
    </source>
</evidence>
<dbReference type="STRING" id="1789683.A0A1X7RBS8"/>
<dbReference type="InterPro" id="IPR008271">
    <property type="entry name" value="Ser/Thr_kinase_AS"/>
</dbReference>
<dbReference type="GO" id="GO:0005737">
    <property type="term" value="C:cytoplasm"/>
    <property type="evidence" value="ECO:0007669"/>
    <property type="project" value="TreeGrafter"/>
</dbReference>
<evidence type="ECO:0000256" key="4">
    <source>
        <dbReference type="ARBA" id="ARBA00022840"/>
    </source>
</evidence>
<dbReference type="PROSITE" id="PS50011">
    <property type="entry name" value="PROTEIN_KINASE_DOM"/>
    <property type="match status" value="1"/>
</dbReference>
<dbReference type="InterPro" id="IPR011009">
    <property type="entry name" value="Kinase-like_dom_sf"/>
</dbReference>
<dbReference type="OrthoDB" id="8693905at2759"/>
<evidence type="ECO:0000259" key="7">
    <source>
        <dbReference type="PROSITE" id="PS50011"/>
    </source>
</evidence>
<evidence type="ECO:0000256" key="1">
    <source>
        <dbReference type="ARBA" id="ARBA00012513"/>
    </source>
</evidence>
<feature type="region of interest" description="Disordered" evidence="6">
    <location>
        <begin position="1"/>
        <end position="41"/>
    </location>
</feature>
<feature type="binding site" evidence="5">
    <location>
        <position position="74"/>
    </location>
    <ligand>
        <name>ATP</name>
        <dbReference type="ChEBI" id="CHEBI:30616"/>
    </ligand>
</feature>
<dbReference type="PANTHER" id="PTHR48012:SF26">
    <property type="entry name" value="SERINE_THREONINE-PROTEIN KINASE DDB_G0283821-RELATED"/>
    <property type="match status" value="1"/>
</dbReference>
<organism evidence="8 9">
    <name type="scientific">Maudiozyma saulgeensis</name>
    <dbReference type="NCBI Taxonomy" id="1789683"/>
    <lineage>
        <taxon>Eukaryota</taxon>
        <taxon>Fungi</taxon>
        <taxon>Dikarya</taxon>
        <taxon>Ascomycota</taxon>
        <taxon>Saccharomycotina</taxon>
        <taxon>Saccharomycetes</taxon>
        <taxon>Saccharomycetales</taxon>
        <taxon>Saccharomycetaceae</taxon>
        <taxon>Maudiozyma</taxon>
    </lineage>
</organism>
<accession>A0A1X7RBS8</accession>
<dbReference type="Gene3D" id="1.10.510.10">
    <property type="entry name" value="Transferase(Phosphotransferase) domain 1"/>
    <property type="match status" value="1"/>
</dbReference>